<dbReference type="EMBL" id="MT418680">
    <property type="protein sequence ID" value="QKF94862.1"/>
    <property type="molecule type" value="Genomic_DNA"/>
</dbReference>
<feature type="compositionally biased region" description="Basic residues" evidence="1">
    <location>
        <begin position="1"/>
        <end position="18"/>
    </location>
</feature>
<evidence type="ECO:0000256" key="1">
    <source>
        <dbReference type="SAM" id="MobiDB-lite"/>
    </source>
</evidence>
<sequence>MGLLKSKHRKASQSKRKPTTITKEQERFNSLVDTWAKEFQNINPEFNYKPYINSLEKIYDAISSKALDGILSKVKKNDYSCNIIIGTTIHLQEIYYKSFAIFVLNNILRFTKGMNFITTSTNRAISWDLDGDAREYTNEITLTMSWDHIEIKKEDVESFLITRKVKSWKKLLTIQDMVIFQYLHELKKYWTLCDMRKVYMELTGDINAYYTEPIFNYGMASYDDILENYNKTDDLKKRLHRFVDMCVSFNDTAQSPTLCT</sequence>
<evidence type="ECO:0000313" key="2">
    <source>
        <dbReference type="EMBL" id="QKF94862.1"/>
    </source>
</evidence>
<feature type="region of interest" description="Disordered" evidence="1">
    <location>
        <begin position="1"/>
        <end position="20"/>
    </location>
</feature>
<organism evidence="2 3">
    <name type="scientific">Fadolivirus FV1/VV64</name>
    <dbReference type="NCBI Taxonomy" id="3070911"/>
    <lineage>
        <taxon>Viruses</taxon>
        <taxon>Varidnaviria</taxon>
        <taxon>Bamfordvirae</taxon>
        <taxon>Nucleocytoviricota</taxon>
        <taxon>Megaviricetes</taxon>
        <taxon>Imitervirales</taxon>
        <taxon>Mimiviridae</taxon>
        <taxon>Klosneuvirinae</taxon>
        <taxon>Fadolivirus</taxon>
        <taxon>Fadolivirus algeromassiliense</taxon>
    </lineage>
</organism>
<proteinExistence type="predicted"/>
<keyword evidence="3" id="KW-1185">Reference proteome</keyword>
<accession>A0A7D3R1X3</accession>
<evidence type="ECO:0000313" key="3">
    <source>
        <dbReference type="Proteomes" id="UP001162001"/>
    </source>
</evidence>
<protein>
    <submittedName>
        <fullName evidence="2">Uncharacterized protein</fullName>
    </submittedName>
</protein>
<reference evidence="2 3" key="1">
    <citation type="submission" date="2020-04" db="EMBL/GenBank/DDBJ databases">
        <title>Advantages and limits of metagenomic assembly and binning of a giant virus.</title>
        <authorList>
            <person name="Schulz F."/>
            <person name="Andreani J."/>
            <person name="Francis R."/>
            <person name="Boudjemaa H."/>
            <person name="Bou Khalil J.Y."/>
            <person name="Lee J."/>
            <person name="La Scola B."/>
            <person name="Woyke T."/>
        </authorList>
    </citation>
    <scope>NUCLEOTIDE SEQUENCE [LARGE SCALE GENOMIC DNA]</scope>
    <source>
        <strain evidence="2 3">FV1/VV64</strain>
    </source>
</reference>
<dbReference type="Proteomes" id="UP001162001">
    <property type="component" value="Segment"/>
</dbReference>
<name>A0A7D3R1X3_9VIRU</name>
<gene>
    <name evidence="2" type="ORF">Fadolivirus_1_1404</name>
</gene>